<evidence type="ECO:0000256" key="3">
    <source>
        <dbReference type="ARBA" id="ARBA00022670"/>
    </source>
</evidence>
<dbReference type="GO" id="GO:0005524">
    <property type="term" value="F:ATP binding"/>
    <property type="evidence" value="ECO:0007669"/>
    <property type="project" value="UniProtKB-UniRule"/>
</dbReference>
<evidence type="ECO:0000256" key="4">
    <source>
        <dbReference type="ARBA" id="ARBA00022741"/>
    </source>
</evidence>
<dbReference type="InterPro" id="IPR003959">
    <property type="entry name" value="ATPase_AAA_core"/>
</dbReference>
<dbReference type="SUPFAM" id="SSF88697">
    <property type="entry name" value="PUA domain-like"/>
    <property type="match status" value="1"/>
</dbReference>
<dbReference type="SUPFAM" id="SSF52540">
    <property type="entry name" value="P-loop containing nucleoside triphosphate hydrolases"/>
    <property type="match status" value="1"/>
</dbReference>
<dbReference type="Gene3D" id="1.20.58.1480">
    <property type="match status" value="1"/>
</dbReference>
<evidence type="ECO:0000256" key="9">
    <source>
        <dbReference type="HAMAP-Rule" id="MF_01973"/>
    </source>
</evidence>
<feature type="active site" evidence="9 11">
    <location>
        <position position="732"/>
    </location>
</feature>
<keyword evidence="8 9" id="KW-0346">Stress response</keyword>
<reference evidence="18" key="1">
    <citation type="submission" date="2020-06" db="EMBL/GenBank/DDBJ databases">
        <title>Draft genomic sequence of Geomonas sp. Red330.</title>
        <authorList>
            <person name="Itoh H."/>
            <person name="Zhenxing X."/>
            <person name="Ushijima N."/>
            <person name="Masuda Y."/>
            <person name="Shiratori Y."/>
            <person name="Senoo K."/>
        </authorList>
    </citation>
    <scope>NUCLEOTIDE SEQUENCE [LARGE SCALE GENOMIC DNA]</scope>
    <source>
        <strain evidence="18">Red330</strain>
    </source>
</reference>
<feature type="domain" description="Lon proteolytic" evidence="15">
    <location>
        <begin position="602"/>
        <end position="783"/>
    </location>
</feature>
<dbReference type="Pfam" id="PF05362">
    <property type="entry name" value="Lon_C"/>
    <property type="match status" value="1"/>
</dbReference>
<evidence type="ECO:0000256" key="8">
    <source>
        <dbReference type="ARBA" id="ARBA00023016"/>
    </source>
</evidence>
<dbReference type="PIRSF" id="PIRSF001174">
    <property type="entry name" value="Lon_proteas"/>
    <property type="match status" value="1"/>
</dbReference>
<dbReference type="FunFam" id="3.40.50.300:FF:000382">
    <property type="entry name" value="Lon protease homolog 2, peroxisomal"/>
    <property type="match status" value="1"/>
</dbReference>
<sequence length="808" mass="88530">MTNQKRTTGSRTKRGKPERFPLFPLRDIVIFPHMVIPLFVGREKSVLALEAAMADHEKRILLATQKDAKTEEPGPEDIYQVGTICQIIQLLKLPDGTVKVLVEGKQRGLISEFIREEEFFEVEVRELVEPAVQGTESEALKRGVLASFESYVGLTTSVPAEVLQTVTAITEPSRLADSIVPHLSLNVPQKQELLAIDSPAKRMERLLELMGAEIEILQIEKKIHARVKQQMEKTQKDYYLNEQIRAIQKELGGKDEFKQELRELEAKAAKLALPEAARDKVLGEIKKLRLMSPMSAESAVLRNYVDWVLALPWGGYTEEKGDLAAARERLDADHYGLEKVKQRILEYLCVNALVPGLKGPILCLVGPPGVGKTSLARSIAEATGRSFVKVSLGGVRDEAEIRGHRRTYVGAMPGRIVQSLKKCKSSNPVFLLDEIDKMTSDFRGDPSAALLEVLDPEQNATFNDHFLDLDYDLSRVMFITTANSSHSIPRPLLDRMEIVRIEGYTELEKLAIARQYLVPKQAKQNGVAGKGGSFTDAALLEIIRRYTREAGVRTLEREIGAVCRKIAFAAAGGVKPKRQVQPKMIAEYLGVPRFKHGVAPGEDAVGLVTGLAWTEVGGELLNIEVVSLPGKGKLTVTGKLGEVMQESAQAAMTYVRSRGELLGFARDFYQNLDIHIHVPEGAIPKDGPSAGIAMACALTSALTRRPVRRDIAMTGEVTLRGTVLPIGGLKEKLLAAGRGGIRTVLIPKDNEKDLVEVPQEITAGLAIVGVAHMDEVLSHALLAQEPLPAGALYAEPAPADDKNLGAPH</sequence>
<evidence type="ECO:0000259" key="15">
    <source>
        <dbReference type="PROSITE" id="PS51786"/>
    </source>
</evidence>
<evidence type="ECO:0000256" key="12">
    <source>
        <dbReference type="PIRSR" id="PIRSR001174-2"/>
    </source>
</evidence>
<evidence type="ECO:0000256" key="2">
    <source>
        <dbReference type="ARBA" id="ARBA00022490"/>
    </source>
</evidence>
<dbReference type="Pfam" id="PF00004">
    <property type="entry name" value="AAA"/>
    <property type="match status" value="1"/>
</dbReference>
<dbReference type="SMART" id="SM00464">
    <property type="entry name" value="LON"/>
    <property type="match status" value="1"/>
</dbReference>
<dbReference type="EMBL" id="BLXX01000004">
    <property type="protein sequence ID" value="GFO59479.1"/>
    <property type="molecule type" value="Genomic_DNA"/>
</dbReference>
<dbReference type="GO" id="GO:0043565">
    <property type="term" value="F:sequence-specific DNA binding"/>
    <property type="evidence" value="ECO:0007669"/>
    <property type="project" value="UniProtKB-UniRule"/>
</dbReference>
<evidence type="ECO:0000259" key="16">
    <source>
        <dbReference type="PROSITE" id="PS51787"/>
    </source>
</evidence>
<organism evidence="17 18">
    <name type="scientific">Geomonas silvestris</name>
    <dbReference type="NCBI Taxonomy" id="2740184"/>
    <lineage>
        <taxon>Bacteria</taxon>
        <taxon>Pseudomonadati</taxon>
        <taxon>Thermodesulfobacteriota</taxon>
        <taxon>Desulfuromonadia</taxon>
        <taxon>Geobacterales</taxon>
        <taxon>Geobacteraceae</taxon>
        <taxon>Geomonas</taxon>
    </lineage>
</organism>
<dbReference type="NCBIfam" id="TIGR00763">
    <property type="entry name" value="lon"/>
    <property type="match status" value="1"/>
</dbReference>
<evidence type="ECO:0000256" key="13">
    <source>
        <dbReference type="PROSITE-ProRule" id="PRU01122"/>
    </source>
</evidence>
<dbReference type="GO" id="GO:0004176">
    <property type="term" value="F:ATP-dependent peptidase activity"/>
    <property type="evidence" value="ECO:0007669"/>
    <property type="project" value="UniProtKB-UniRule"/>
</dbReference>
<evidence type="ECO:0000256" key="1">
    <source>
        <dbReference type="ARBA" id="ARBA00004496"/>
    </source>
</evidence>
<feature type="binding site" evidence="9 12">
    <location>
        <begin position="366"/>
        <end position="373"/>
    </location>
    <ligand>
        <name>ATP</name>
        <dbReference type="ChEBI" id="CHEBI:30616"/>
    </ligand>
</feature>
<evidence type="ECO:0000256" key="10">
    <source>
        <dbReference type="PIRNR" id="PIRNR001174"/>
    </source>
</evidence>
<comment type="subcellular location">
    <subcellularLocation>
        <location evidence="1 9 10">Cytoplasm</location>
    </subcellularLocation>
</comment>
<keyword evidence="7 9" id="KW-0067">ATP-binding</keyword>
<dbReference type="EC" id="3.4.21.53" evidence="9 10"/>
<proteinExistence type="evidence at transcript level"/>
<feature type="active site" evidence="9 11">
    <location>
        <position position="689"/>
    </location>
</feature>
<dbReference type="Gene3D" id="3.40.50.300">
    <property type="entry name" value="P-loop containing nucleotide triphosphate hydrolases"/>
    <property type="match status" value="1"/>
</dbReference>
<dbReference type="InterPro" id="IPR027417">
    <property type="entry name" value="P-loop_NTPase"/>
</dbReference>
<comment type="function">
    <text evidence="9">ATP-dependent serine protease that mediates the selective degradation of mutant and abnormal proteins as well as certain short-lived regulatory proteins. Required for cellular homeostasis and for survival from DNA damage and developmental changes induced by stress. Degrades polypeptides processively to yield small peptide fragments that are 5 to 10 amino acids long. Binds to DNA in a double-stranded, site-specific manner.</text>
</comment>
<keyword evidence="5 9" id="KW-0378">Hydrolase</keyword>
<dbReference type="PROSITE" id="PS51786">
    <property type="entry name" value="LON_PROTEOLYTIC"/>
    <property type="match status" value="1"/>
</dbReference>
<comment type="similarity">
    <text evidence="9 10 13 14">Belongs to the peptidase S16 family.</text>
</comment>
<keyword evidence="2 9" id="KW-0963">Cytoplasm</keyword>
<dbReference type="NCBIfam" id="NF008053">
    <property type="entry name" value="PRK10787.1"/>
    <property type="match status" value="1"/>
</dbReference>
<comment type="induction">
    <text evidence="9">By heat shock.</text>
</comment>
<keyword evidence="4 9" id="KW-0547">Nucleotide-binding</keyword>
<dbReference type="Gene3D" id="2.30.130.40">
    <property type="entry name" value="LON domain-like"/>
    <property type="match status" value="1"/>
</dbReference>
<dbReference type="GO" id="GO:0016887">
    <property type="term" value="F:ATP hydrolysis activity"/>
    <property type="evidence" value="ECO:0007669"/>
    <property type="project" value="UniProtKB-UniRule"/>
</dbReference>
<dbReference type="GO" id="GO:0034605">
    <property type="term" value="P:cellular response to heat"/>
    <property type="evidence" value="ECO:0007669"/>
    <property type="project" value="UniProtKB-UniRule"/>
</dbReference>
<dbReference type="InterPro" id="IPR004815">
    <property type="entry name" value="Lon_bac/euk-typ"/>
</dbReference>
<dbReference type="InterPro" id="IPR020568">
    <property type="entry name" value="Ribosomal_Su5_D2-typ_SF"/>
</dbReference>
<dbReference type="AlphaFoldDB" id="A0A6V8MII3"/>
<comment type="subunit">
    <text evidence="9 10">Homohexamer. Organized in a ring with a central cavity.</text>
</comment>
<dbReference type="Pfam" id="PF02190">
    <property type="entry name" value="LON_substr_bdg"/>
    <property type="match status" value="1"/>
</dbReference>
<dbReference type="Gene3D" id="1.10.8.60">
    <property type="match status" value="1"/>
</dbReference>
<accession>A0A6V8MII3</accession>
<dbReference type="RefSeq" id="WP_183354308.1">
    <property type="nucleotide sequence ID" value="NZ_BLXX01000004.1"/>
</dbReference>
<dbReference type="InterPro" id="IPR027543">
    <property type="entry name" value="Lon_bac"/>
</dbReference>
<keyword evidence="3 9" id="KW-0645">Protease</keyword>
<dbReference type="Gene3D" id="3.30.230.10">
    <property type="match status" value="1"/>
</dbReference>
<protein>
    <recommendedName>
        <fullName evidence="9 10">Lon protease</fullName>
        <ecNumber evidence="9 10">3.4.21.53</ecNumber>
    </recommendedName>
    <alternativeName>
        <fullName evidence="9">ATP-dependent protease La</fullName>
    </alternativeName>
</protein>
<evidence type="ECO:0000313" key="17">
    <source>
        <dbReference type="EMBL" id="GFO59479.1"/>
    </source>
</evidence>
<dbReference type="PANTHER" id="PTHR10046">
    <property type="entry name" value="ATP DEPENDENT LON PROTEASE FAMILY MEMBER"/>
    <property type="match status" value="1"/>
</dbReference>
<dbReference type="PROSITE" id="PS51787">
    <property type="entry name" value="LON_N"/>
    <property type="match status" value="1"/>
</dbReference>
<dbReference type="InterPro" id="IPR008269">
    <property type="entry name" value="Lon_proteolytic"/>
</dbReference>
<dbReference type="GO" id="GO:0006515">
    <property type="term" value="P:protein quality control for misfolded or incompletely synthesized proteins"/>
    <property type="evidence" value="ECO:0007669"/>
    <property type="project" value="UniProtKB-UniRule"/>
</dbReference>
<dbReference type="SUPFAM" id="SSF54211">
    <property type="entry name" value="Ribosomal protein S5 domain 2-like"/>
    <property type="match status" value="1"/>
</dbReference>
<keyword evidence="6 9" id="KW-0720">Serine protease</keyword>
<dbReference type="InterPro" id="IPR008268">
    <property type="entry name" value="Peptidase_S16_AS"/>
</dbReference>
<evidence type="ECO:0000256" key="14">
    <source>
        <dbReference type="RuleBase" id="RU000591"/>
    </source>
</evidence>
<dbReference type="Gene3D" id="1.20.5.5270">
    <property type="match status" value="1"/>
</dbReference>
<dbReference type="Pfam" id="PF22667">
    <property type="entry name" value="Lon_lid"/>
    <property type="match status" value="1"/>
</dbReference>
<comment type="catalytic activity">
    <reaction evidence="9 10 13">
        <text>Hydrolysis of proteins in presence of ATP.</text>
        <dbReference type="EC" id="3.4.21.53"/>
    </reaction>
</comment>
<dbReference type="GO" id="GO:0005737">
    <property type="term" value="C:cytoplasm"/>
    <property type="evidence" value="ECO:0007669"/>
    <property type="project" value="UniProtKB-SubCell"/>
</dbReference>
<evidence type="ECO:0000256" key="6">
    <source>
        <dbReference type="ARBA" id="ARBA00022825"/>
    </source>
</evidence>
<dbReference type="SMART" id="SM00382">
    <property type="entry name" value="AAA"/>
    <property type="match status" value="1"/>
</dbReference>
<dbReference type="Proteomes" id="UP000556026">
    <property type="component" value="Unassembled WGS sequence"/>
</dbReference>
<comment type="caution">
    <text evidence="17">The sequence shown here is derived from an EMBL/GenBank/DDBJ whole genome shotgun (WGS) entry which is preliminary data.</text>
</comment>
<name>A0A6V8MII3_9BACT</name>
<evidence type="ECO:0000313" key="18">
    <source>
        <dbReference type="Proteomes" id="UP000556026"/>
    </source>
</evidence>
<feature type="domain" description="Lon N-terminal" evidence="16">
    <location>
        <begin position="20"/>
        <end position="214"/>
    </location>
</feature>
<dbReference type="CDD" id="cd19500">
    <property type="entry name" value="RecA-like_Lon"/>
    <property type="match status" value="1"/>
</dbReference>
<evidence type="ECO:0000256" key="7">
    <source>
        <dbReference type="ARBA" id="ARBA00022840"/>
    </source>
</evidence>
<dbReference type="InterPro" id="IPR054594">
    <property type="entry name" value="Lon_lid"/>
</dbReference>
<dbReference type="PROSITE" id="PS01046">
    <property type="entry name" value="LON_SER"/>
    <property type="match status" value="1"/>
</dbReference>
<keyword evidence="18" id="KW-1185">Reference proteome</keyword>
<dbReference type="InterPro" id="IPR046336">
    <property type="entry name" value="Lon_prtase_N_sf"/>
</dbReference>
<dbReference type="GO" id="GO:0004252">
    <property type="term" value="F:serine-type endopeptidase activity"/>
    <property type="evidence" value="ECO:0007669"/>
    <property type="project" value="UniProtKB-UniRule"/>
</dbReference>
<evidence type="ECO:0000256" key="5">
    <source>
        <dbReference type="ARBA" id="ARBA00022801"/>
    </source>
</evidence>
<dbReference type="InterPro" id="IPR003111">
    <property type="entry name" value="Lon_prtase_N"/>
</dbReference>
<dbReference type="HAMAP" id="MF_01973">
    <property type="entry name" value="lon_bact"/>
    <property type="match status" value="1"/>
</dbReference>
<dbReference type="InterPro" id="IPR015947">
    <property type="entry name" value="PUA-like_sf"/>
</dbReference>
<dbReference type="InterPro" id="IPR014721">
    <property type="entry name" value="Ribsml_uS5_D2-typ_fold_subgr"/>
</dbReference>
<dbReference type="InterPro" id="IPR003593">
    <property type="entry name" value="AAA+_ATPase"/>
</dbReference>
<evidence type="ECO:0000256" key="11">
    <source>
        <dbReference type="PIRSR" id="PIRSR001174-1"/>
    </source>
</evidence>
<gene>
    <name evidence="17" type="primary">lon-2</name>
    <name evidence="9" type="synonym">lon</name>
    <name evidence="17" type="ORF">GMST_18040</name>
</gene>
<dbReference type="InterPro" id="IPR027065">
    <property type="entry name" value="Lon_Prtase"/>
</dbReference>
<dbReference type="PRINTS" id="PR00830">
    <property type="entry name" value="ENDOLAPTASE"/>
</dbReference>